<keyword evidence="1" id="KW-0472">Membrane</keyword>
<dbReference type="EMBL" id="JAEQMG010000190">
    <property type="protein sequence ID" value="MBK6090251.1"/>
    <property type="molecule type" value="Genomic_DNA"/>
</dbReference>
<comment type="caution">
    <text evidence="2">The sequence shown here is derived from an EMBL/GenBank/DDBJ whole genome shotgun (WGS) entry which is preliminary data.</text>
</comment>
<organism evidence="2 3">
    <name type="scientific">Ruminococcus difficilis</name>
    <dbReference type="NCBI Taxonomy" id="2763069"/>
    <lineage>
        <taxon>Bacteria</taxon>
        <taxon>Bacillati</taxon>
        <taxon>Bacillota</taxon>
        <taxon>Clostridia</taxon>
        <taxon>Eubacteriales</taxon>
        <taxon>Oscillospiraceae</taxon>
        <taxon>Ruminococcus</taxon>
    </lineage>
</organism>
<evidence type="ECO:0000313" key="2">
    <source>
        <dbReference type="EMBL" id="MBK6090251.1"/>
    </source>
</evidence>
<evidence type="ECO:0000313" key="3">
    <source>
        <dbReference type="Proteomes" id="UP000633365"/>
    </source>
</evidence>
<sequence>MKRNLYLWQFAGFVMTVLGGTILHFLYGLTKESVLVAPFSAVNESIWEHMKLMYFPLFVFALIQSRFFREYNRFWCIKLIGIITGLVLIPVLFYTYNGAFGKSPDWLNMTIFFLSAAIVFILETLLFKQDSLHCRFHWIPFAVIYFIGVLFILFTFITPKIPVFQNPLTGLYGLQKL</sequence>
<reference evidence="2" key="1">
    <citation type="submission" date="2021-01" db="EMBL/GenBank/DDBJ databases">
        <title>Genome public.</title>
        <authorList>
            <person name="Liu C."/>
            <person name="Sun Q."/>
        </authorList>
    </citation>
    <scope>NUCLEOTIDE SEQUENCE</scope>
    <source>
        <strain evidence="2">M6</strain>
    </source>
</reference>
<proteinExistence type="predicted"/>
<feature type="transmembrane region" description="Helical" evidence="1">
    <location>
        <begin position="7"/>
        <end position="26"/>
    </location>
</feature>
<gene>
    <name evidence="2" type="ORF">JKK62_16650</name>
</gene>
<dbReference type="AlphaFoldDB" id="A0A934WUP2"/>
<accession>A0A934WUP2</accession>
<feature type="transmembrane region" description="Helical" evidence="1">
    <location>
        <begin position="106"/>
        <end position="126"/>
    </location>
</feature>
<dbReference type="Pfam" id="PF20122">
    <property type="entry name" value="DUF6512"/>
    <property type="match status" value="1"/>
</dbReference>
<evidence type="ECO:0000256" key="1">
    <source>
        <dbReference type="SAM" id="Phobius"/>
    </source>
</evidence>
<dbReference type="RefSeq" id="WP_201428920.1">
    <property type="nucleotide sequence ID" value="NZ_JAEQMG010000190.1"/>
</dbReference>
<keyword evidence="1" id="KW-1133">Transmembrane helix</keyword>
<name>A0A934WUP2_9FIRM</name>
<feature type="transmembrane region" description="Helical" evidence="1">
    <location>
        <begin position="75"/>
        <end position="94"/>
    </location>
</feature>
<feature type="transmembrane region" description="Helical" evidence="1">
    <location>
        <begin position="46"/>
        <end position="63"/>
    </location>
</feature>
<protein>
    <submittedName>
        <fullName evidence="2">Uncharacterized protein</fullName>
    </submittedName>
</protein>
<keyword evidence="1" id="KW-0812">Transmembrane</keyword>
<dbReference type="InterPro" id="IPR045407">
    <property type="entry name" value="DUF6512"/>
</dbReference>
<dbReference type="Proteomes" id="UP000633365">
    <property type="component" value="Unassembled WGS sequence"/>
</dbReference>
<keyword evidence="3" id="KW-1185">Reference proteome</keyword>
<feature type="transmembrane region" description="Helical" evidence="1">
    <location>
        <begin position="138"/>
        <end position="157"/>
    </location>
</feature>